<evidence type="ECO:0000313" key="7">
    <source>
        <dbReference type="EMBL" id="KMZ75577.1"/>
    </source>
</evidence>
<comment type="subcellular location">
    <subcellularLocation>
        <location evidence="4">Membrane</location>
    </subcellularLocation>
</comment>
<keyword evidence="8" id="KW-1185">Reference proteome</keyword>
<feature type="domain" description="EF-hand" evidence="6">
    <location>
        <begin position="168"/>
        <end position="203"/>
    </location>
</feature>
<dbReference type="GO" id="GO:0019722">
    <property type="term" value="P:calcium-mediated signaling"/>
    <property type="evidence" value="ECO:0007669"/>
    <property type="project" value="UniProtKB-UniRule"/>
</dbReference>
<dbReference type="InterPro" id="IPR011992">
    <property type="entry name" value="EF-hand-dom_pair"/>
</dbReference>
<comment type="subunit">
    <text evidence="4">Homodimer. Interacts with CIPK.</text>
</comment>
<dbReference type="PANTHER" id="PTHR23056">
    <property type="entry name" value="CALCINEURIN B"/>
    <property type="match status" value="1"/>
</dbReference>
<dbReference type="Proteomes" id="UP000036987">
    <property type="component" value="Unassembled WGS sequence"/>
</dbReference>
<keyword evidence="5" id="KW-1133">Transmembrane helix</keyword>
<gene>
    <name evidence="7" type="ORF">ZOSMA_113G00670</name>
</gene>
<dbReference type="InterPro" id="IPR002048">
    <property type="entry name" value="EF_hand_dom"/>
</dbReference>
<feature type="transmembrane region" description="Helical" evidence="5">
    <location>
        <begin position="22"/>
        <end position="42"/>
    </location>
</feature>
<feature type="domain" description="EF-hand" evidence="6">
    <location>
        <begin position="131"/>
        <end position="166"/>
    </location>
</feature>
<dbReference type="GO" id="GO:0005509">
    <property type="term" value="F:calcium ion binding"/>
    <property type="evidence" value="ECO:0007669"/>
    <property type="project" value="UniProtKB-UniRule"/>
</dbReference>
<dbReference type="PANTHER" id="PTHR23056:SF26">
    <property type="entry name" value="CALCINEURIN B-LIKE PROTEIN 10"/>
    <property type="match status" value="1"/>
</dbReference>
<accession>A0A0K9Q4Y7</accession>
<evidence type="ECO:0000256" key="4">
    <source>
        <dbReference type="RuleBase" id="RU369080"/>
    </source>
</evidence>
<reference evidence="8" key="1">
    <citation type="journal article" date="2016" name="Nature">
        <title>The genome of the seagrass Zostera marina reveals angiosperm adaptation to the sea.</title>
        <authorList>
            <person name="Olsen J.L."/>
            <person name="Rouze P."/>
            <person name="Verhelst B."/>
            <person name="Lin Y.-C."/>
            <person name="Bayer T."/>
            <person name="Collen J."/>
            <person name="Dattolo E."/>
            <person name="De Paoli E."/>
            <person name="Dittami S."/>
            <person name="Maumus F."/>
            <person name="Michel G."/>
            <person name="Kersting A."/>
            <person name="Lauritano C."/>
            <person name="Lohaus R."/>
            <person name="Toepel M."/>
            <person name="Tonon T."/>
            <person name="Vanneste K."/>
            <person name="Amirebrahimi M."/>
            <person name="Brakel J."/>
            <person name="Bostroem C."/>
            <person name="Chovatia M."/>
            <person name="Grimwood J."/>
            <person name="Jenkins J.W."/>
            <person name="Jueterbock A."/>
            <person name="Mraz A."/>
            <person name="Stam W.T."/>
            <person name="Tice H."/>
            <person name="Bornberg-Bauer E."/>
            <person name="Green P.J."/>
            <person name="Pearson G.A."/>
            <person name="Procaccini G."/>
            <person name="Duarte C.M."/>
            <person name="Schmutz J."/>
            <person name="Reusch T.B.H."/>
            <person name="Van de Peer Y."/>
        </authorList>
    </citation>
    <scope>NUCLEOTIDE SEQUENCE [LARGE SCALE GENOMIC DNA]</scope>
    <source>
        <strain evidence="8">cv. Finnish</strain>
    </source>
</reference>
<keyword evidence="5" id="KW-0812">Transmembrane</keyword>
<dbReference type="AlphaFoldDB" id="A0A0K9Q4Y7"/>
<keyword evidence="4" id="KW-0479">Metal-binding</keyword>
<evidence type="ECO:0000313" key="8">
    <source>
        <dbReference type="Proteomes" id="UP000036987"/>
    </source>
</evidence>
<dbReference type="PRINTS" id="PR00450">
    <property type="entry name" value="RECOVERIN"/>
</dbReference>
<evidence type="ECO:0000256" key="5">
    <source>
        <dbReference type="SAM" id="Phobius"/>
    </source>
</evidence>
<dbReference type="InterPro" id="IPR045198">
    <property type="entry name" value="CNBL1-10"/>
</dbReference>
<sequence length="277" mass="31933">MEVAISGSHPNSFTIGERLCGVFIPLIGFVETLFMVITQCIVGSDSWRDRNYGDFDEISQIFSHDCTLKSTKREAMASYDGYESLAKTTHFTTNEVEALYELFKKVSSSIINDGLIHKEELHLALFNSKSCKNLFLDRVFHIFDQKKNGVIEFEEFIHALSVFHPYAPLEEKIDFSFKMYDLRQTGFIEREEVEQMVIAILIESDIKMPKKRFDELIDEVTFSDADADSDGKINKEEWHAYVSRNPSLLRNMTLSDLKEVTTTFPSFVFNTDVEDIH</sequence>
<evidence type="ECO:0000259" key="6">
    <source>
        <dbReference type="PROSITE" id="PS50222"/>
    </source>
</evidence>
<dbReference type="GO" id="GO:0016020">
    <property type="term" value="C:membrane"/>
    <property type="evidence" value="ECO:0007669"/>
    <property type="project" value="UniProtKB-SubCell"/>
</dbReference>
<dbReference type="Gene3D" id="1.10.238.10">
    <property type="entry name" value="EF-hand"/>
    <property type="match status" value="1"/>
</dbReference>
<name>A0A0K9Q4Y7_ZOSMR</name>
<dbReference type="STRING" id="29655.A0A0K9Q4Y7"/>
<dbReference type="Pfam" id="PF00036">
    <property type="entry name" value="EF-hand_1"/>
    <property type="match status" value="1"/>
</dbReference>
<dbReference type="InterPro" id="IPR018247">
    <property type="entry name" value="EF_Hand_1_Ca_BS"/>
</dbReference>
<protein>
    <recommendedName>
        <fullName evidence="4">Calcineurin B-like protein</fullName>
    </recommendedName>
</protein>
<dbReference type="EMBL" id="LFYR01000158">
    <property type="protein sequence ID" value="KMZ75577.1"/>
    <property type="molecule type" value="Genomic_DNA"/>
</dbReference>
<dbReference type="FunFam" id="1.10.238.10:FF:000073">
    <property type="entry name" value="calcineurin B-like protein 3"/>
    <property type="match status" value="1"/>
</dbReference>
<evidence type="ECO:0000256" key="2">
    <source>
        <dbReference type="ARBA" id="ARBA00022837"/>
    </source>
</evidence>
<feature type="domain" description="EF-hand" evidence="6">
    <location>
        <begin position="213"/>
        <end position="248"/>
    </location>
</feature>
<keyword evidence="4 5" id="KW-0472">Membrane</keyword>
<dbReference type="SUPFAM" id="SSF47473">
    <property type="entry name" value="EF-hand"/>
    <property type="match status" value="1"/>
</dbReference>
<comment type="caution">
    <text evidence="7">The sequence shown here is derived from an EMBL/GenBank/DDBJ whole genome shotgun (WGS) entry which is preliminary data.</text>
</comment>
<keyword evidence="2 4" id="KW-0106">Calcium</keyword>
<dbReference type="GO" id="GO:0019900">
    <property type="term" value="F:kinase binding"/>
    <property type="evidence" value="ECO:0007669"/>
    <property type="project" value="UniProtKB-UniRule"/>
</dbReference>
<dbReference type="PROSITE" id="PS00018">
    <property type="entry name" value="EF_HAND_1"/>
    <property type="match status" value="1"/>
</dbReference>
<dbReference type="PROSITE" id="PS50222">
    <property type="entry name" value="EF_HAND_2"/>
    <property type="match status" value="3"/>
</dbReference>
<proteinExistence type="inferred from homology"/>
<keyword evidence="1 4" id="KW-0677">Repeat</keyword>
<dbReference type="OrthoDB" id="191686at2759"/>
<evidence type="ECO:0000256" key="3">
    <source>
        <dbReference type="ARBA" id="ARBA00023774"/>
    </source>
</evidence>
<organism evidence="7 8">
    <name type="scientific">Zostera marina</name>
    <name type="common">Eelgrass</name>
    <dbReference type="NCBI Taxonomy" id="29655"/>
    <lineage>
        <taxon>Eukaryota</taxon>
        <taxon>Viridiplantae</taxon>
        <taxon>Streptophyta</taxon>
        <taxon>Embryophyta</taxon>
        <taxon>Tracheophyta</taxon>
        <taxon>Spermatophyta</taxon>
        <taxon>Magnoliopsida</taxon>
        <taxon>Liliopsida</taxon>
        <taxon>Zosteraceae</taxon>
        <taxon>Zostera</taxon>
    </lineage>
</organism>
<comment type="similarity">
    <text evidence="3 4">Belongs to the calcineurin regulatory subunit family.</text>
</comment>
<evidence type="ECO:0000256" key="1">
    <source>
        <dbReference type="ARBA" id="ARBA00022737"/>
    </source>
</evidence>
<dbReference type="OMA" id="HPCSAVE"/>
<dbReference type="SMART" id="SM00054">
    <property type="entry name" value="EFh"/>
    <property type="match status" value="3"/>
</dbReference>
<comment type="function">
    <text evidence="4">Acts as a calcium sensor. CBL proteins interact with CIPK serine-threonine protein kinases. Binding of a CBL protein to the regulatory NAF domain of a CIPK protein lead to the activation of the kinase in a calcium-dependent manner.</text>
</comment>
<dbReference type="CDD" id="cd00051">
    <property type="entry name" value="EFh"/>
    <property type="match status" value="2"/>
</dbReference>
<dbReference type="Pfam" id="PF13499">
    <property type="entry name" value="EF-hand_7"/>
    <property type="match status" value="1"/>
</dbReference>